<dbReference type="KEGG" id="pste:PSTEL_07225"/>
<dbReference type="Pfam" id="PF13025">
    <property type="entry name" value="DUF3886"/>
    <property type="match status" value="1"/>
</dbReference>
<dbReference type="AlphaFoldDB" id="A0A089LN37"/>
<feature type="region of interest" description="Disordered" evidence="1">
    <location>
        <begin position="1"/>
        <end position="86"/>
    </location>
</feature>
<keyword evidence="3" id="KW-1185">Reference proteome</keyword>
<proteinExistence type="predicted"/>
<dbReference type="STRING" id="169760.PSTEL_07225"/>
<protein>
    <recommendedName>
        <fullName evidence="4">DUF3886 domain-containing protein</fullName>
    </recommendedName>
</protein>
<reference evidence="2 3" key="1">
    <citation type="submission" date="2014-08" db="EMBL/GenBank/DDBJ databases">
        <title>Comparative genomics of the Paenibacillus odorifer group.</title>
        <authorList>
            <person name="den Bakker H.C."/>
            <person name="Tsai Y.-C."/>
            <person name="Martin N."/>
            <person name="Korlach J."/>
            <person name="Wiedmann M."/>
        </authorList>
    </citation>
    <scope>NUCLEOTIDE SEQUENCE [LARGE SCALE GENOMIC DNA]</scope>
    <source>
        <strain evidence="2 3">DSM 14472</strain>
    </source>
</reference>
<evidence type="ECO:0000313" key="3">
    <source>
        <dbReference type="Proteomes" id="UP000029507"/>
    </source>
</evidence>
<dbReference type="InterPro" id="IPR024980">
    <property type="entry name" value="DUF3886"/>
</dbReference>
<evidence type="ECO:0000256" key="1">
    <source>
        <dbReference type="SAM" id="MobiDB-lite"/>
    </source>
</evidence>
<accession>A0A089LN37</accession>
<name>A0A089LN37_9BACL</name>
<dbReference type="EMBL" id="CP009286">
    <property type="protein sequence ID" value="AIQ62926.1"/>
    <property type="molecule type" value="Genomic_DNA"/>
</dbReference>
<sequence length="86" mass="9829">MAKKKNTPPAPRAPKADAQPTLKDLLSSEVLNKLKAQADELKQEESSRKEAERKAAEDARKAEQKRLDNDFSHLLENSDPNWRNYK</sequence>
<dbReference type="HOGENOM" id="CLU_177522_0_1_9"/>
<dbReference type="RefSeq" id="WP_038694394.1">
    <property type="nucleotide sequence ID" value="NZ_CP009286.1"/>
</dbReference>
<evidence type="ECO:0000313" key="2">
    <source>
        <dbReference type="EMBL" id="AIQ62926.1"/>
    </source>
</evidence>
<gene>
    <name evidence="2" type="ORF">PSTEL_07225</name>
</gene>
<feature type="compositionally biased region" description="Basic and acidic residues" evidence="1">
    <location>
        <begin position="36"/>
        <end position="73"/>
    </location>
</feature>
<evidence type="ECO:0008006" key="4">
    <source>
        <dbReference type="Google" id="ProtNLM"/>
    </source>
</evidence>
<dbReference type="OrthoDB" id="2679911at2"/>
<organism evidence="2 3">
    <name type="scientific">Paenibacillus stellifer</name>
    <dbReference type="NCBI Taxonomy" id="169760"/>
    <lineage>
        <taxon>Bacteria</taxon>
        <taxon>Bacillati</taxon>
        <taxon>Bacillota</taxon>
        <taxon>Bacilli</taxon>
        <taxon>Bacillales</taxon>
        <taxon>Paenibacillaceae</taxon>
        <taxon>Paenibacillus</taxon>
    </lineage>
</organism>
<dbReference type="Proteomes" id="UP000029507">
    <property type="component" value="Chromosome"/>
</dbReference>